<dbReference type="InterPro" id="IPR011607">
    <property type="entry name" value="MGS-like_dom"/>
</dbReference>
<evidence type="ECO:0000256" key="2">
    <source>
        <dbReference type="ARBA" id="ARBA00004954"/>
    </source>
</evidence>
<reference evidence="10 11" key="1">
    <citation type="submission" date="2011-10" db="EMBL/GenBank/DDBJ databases">
        <title>The Noncontiguous Finished genome of Thermanaerovibrio velox DSM 12556.</title>
        <authorList>
            <consortium name="US DOE Joint Genome Institute (JGI-PGF)"/>
            <person name="Lucas S."/>
            <person name="Copeland A."/>
            <person name="Lapidus A."/>
            <person name="Glavina del Rio T."/>
            <person name="Dalin E."/>
            <person name="Tice H."/>
            <person name="Bruce D."/>
            <person name="Goodwin L."/>
            <person name="Pitluck S."/>
            <person name="Peters L."/>
            <person name="Mikhailova N."/>
            <person name="Teshima H."/>
            <person name="Kyrpides N."/>
            <person name="Mavromatis K."/>
            <person name="Ivanova N."/>
            <person name="Markowitz V."/>
            <person name="Cheng J.-F."/>
            <person name="Hugenholtz P."/>
            <person name="Woyke T."/>
            <person name="Wu D."/>
            <person name="Spring S."/>
            <person name="Brambilla E.-M."/>
            <person name="Klenk H.-P."/>
            <person name="Eisen J.A."/>
        </authorList>
    </citation>
    <scope>NUCLEOTIDE SEQUENCE [LARGE SCALE GENOMIC DNA]</scope>
    <source>
        <strain evidence="10 11">DSM 12556</strain>
    </source>
</reference>
<keyword evidence="5 8" id="KW-0658">Purine biosynthesis</keyword>
<evidence type="ECO:0000313" key="11">
    <source>
        <dbReference type="Proteomes" id="UP000005730"/>
    </source>
</evidence>
<dbReference type="PANTHER" id="PTHR11692:SF0">
    <property type="entry name" value="BIFUNCTIONAL PURINE BIOSYNTHESIS PROTEIN ATIC"/>
    <property type="match status" value="1"/>
</dbReference>
<comment type="catalytic activity">
    <reaction evidence="8">
        <text>(6R)-10-formyltetrahydrofolate + 5-amino-1-(5-phospho-beta-D-ribosyl)imidazole-4-carboxamide = 5-formamido-1-(5-phospho-D-ribosyl)imidazole-4-carboxamide + (6S)-5,6,7,8-tetrahydrofolate</text>
        <dbReference type="Rhea" id="RHEA:22192"/>
        <dbReference type="ChEBI" id="CHEBI:57453"/>
        <dbReference type="ChEBI" id="CHEBI:58467"/>
        <dbReference type="ChEBI" id="CHEBI:58475"/>
        <dbReference type="ChEBI" id="CHEBI:195366"/>
        <dbReference type="EC" id="2.1.2.3"/>
    </reaction>
</comment>
<dbReference type="GO" id="GO:0003937">
    <property type="term" value="F:IMP cyclohydrolase activity"/>
    <property type="evidence" value="ECO:0007669"/>
    <property type="project" value="UniProtKB-UniRule"/>
</dbReference>
<dbReference type="FunFam" id="3.40.50.1380:FF:000001">
    <property type="entry name" value="Bifunctional purine biosynthesis protein PurH"/>
    <property type="match status" value="1"/>
</dbReference>
<dbReference type="RefSeq" id="WP_006583658.1">
    <property type="nucleotide sequence ID" value="NZ_CM001377.1"/>
</dbReference>
<dbReference type="GO" id="GO:0006189">
    <property type="term" value="P:'de novo' IMP biosynthetic process"/>
    <property type="evidence" value="ECO:0007669"/>
    <property type="project" value="UniProtKB-UniRule"/>
</dbReference>
<dbReference type="Proteomes" id="UP000005730">
    <property type="component" value="Chromosome"/>
</dbReference>
<proteinExistence type="inferred from homology"/>
<evidence type="ECO:0000256" key="1">
    <source>
        <dbReference type="ARBA" id="ARBA00004844"/>
    </source>
</evidence>
<feature type="domain" description="MGS-like" evidence="9">
    <location>
        <begin position="1"/>
        <end position="149"/>
    </location>
</feature>
<keyword evidence="11" id="KW-1185">Reference proteome</keyword>
<dbReference type="InterPro" id="IPR002695">
    <property type="entry name" value="PurH-like"/>
</dbReference>
<accession>H0US75</accession>
<dbReference type="SMART" id="SM00851">
    <property type="entry name" value="MGS"/>
    <property type="match status" value="1"/>
</dbReference>
<dbReference type="PANTHER" id="PTHR11692">
    <property type="entry name" value="BIFUNCTIONAL PURINE BIOSYNTHESIS PROTEIN PURH"/>
    <property type="match status" value="1"/>
</dbReference>
<gene>
    <name evidence="8" type="primary">purH</name>
    <name evidence="10" type="ORF">TheveDRAFT_1036</name>
</gene>
<evidence type="ECO:0000256" key="8">
    <source>
        <dbReference type="HAMAP-Rule" id="MF_00139"/>
    </source>
</evidence>
<comment type="domain">
    <text evidence="8">The IMP cyclohydrolase activity resides in the N-terminal region.</text>
</comment>
<dbReference type="EC" id="3.5.4.10" evidence="8"/>
<dbReference type="InterPro" id="IPR024051">
    <property type="entry name" value="AICAR_Tfase_dup_dom_sf"/>
</dbReference>
<dbReference type="GO" id="GO:0004643">
    <property type="term" value="F:phosphoribosylaminoimidazolecarboxamide formyltransferase activity"/>
    <property type="evidence" value="ECO:0007669"/>
    <property type="project" value="UniProtKB-UniRule"/>
</dbReference>
<dbReference type="CDD" id="cd01421">
    <property type="entry name" value="IMPCH"/>
    <property type="match status" value="1"/>
</dbReference>
<dbReference type="AlphaFoldDB" id="H0US75"/>
<comment type="similarity">
    <text evidence="3 8">Belongs to the PurH family.</text>
</comment>
<evidence type="ECO:0000256" key="5">
    <source>
        <dbReference type="ARBA" id="ARBA00022755"/>
    </source>
</evidence>
<dbReference type="PROSITE" id="PS51855">
    <property type="entry name" value="MGS"/>
    <property type="match status" value="1"/>
</dbReference>
<protein>
    <recommendedName>
        <fullName evidence="8">Bifunctional purine biosynthesis protein PurH</fullName>
    </recommendedName>
    <domain>
        <recommendedName>
            <fullName evidence="8">Phosphoribosylaminoimidazolecarboxamide formyltransferase</fullName>
            <ecNumber evidence="8">2.1.2.3</ecNumber>
        </recommendedName>
        <alternativeName>
            <fullName evidence="8">AICAR transformylase</fullName>
        </alternativeName>
    </domain>
    <domain>
        <recommendedName>
            <fullName evidence="8">IMP cyclohydrolase</fullName>
            <ecNumber evidence="8">3.5.4.10</ecNumber>
        </recommendedName>
        <alternativeName>
            <fullName evidence="8">ATIC</fullName>
        </alternativeName>
        <alternativeName>
            <fullName evidence="8">IMP synthase</fullName>
        </alternativeName>
        <alternativeName>
            <fullName evidence="8">Inosinicase</fullName>
        </alternativeName>
    </domain>
</protein>
<evidence type="ECO:0000256" key="3">
    <source>
        <dbReference type="ARBA" id="ARBA00007667"/>
    </source>
</evidence>
<sequence length="518" mass="56478">MTELSSERFALISVYDKTNIEHLARTLINSGYRLVSSSGTMRFLQGLGLDVLSVEDITRYPHMLGGRVKTIHPKIAGGILFRRDHPSDQDEVNLHGIPPIDVVVCNLYPFEETLKSGASLDELIEQIDIGGVTLLRAAAKNYKHVTVLCDPEDYIEAAEEIKEKGEVSLKSRERYAVKALCLTAQYDATISLALSQRLGLDSPMMTGISRLAVPLVKTRDLRYGENPYQRASLWLKATGEQPFQVTGGKELSYNNILDADAALRGISMLKGLCACVIIKHNNPCGAAIGKTLLQAFEGAVSCDPVSAFGGIVGFTEPVDKETAEALSNRFFEVVIAPGFDEEAANVLLERRKGLRLITVNLGWERWDSNPLLRDTSIGTLVQEDPIPTPPEKNAGTWYGVPRDDLWEDMAFAWRCAALAKSNAIAVVKDGRLIGIGAGFTNRVDAARFALTRSGNSSRGAVMASDAFFPFPDTVEVAHSHGIAAIIQPGGSVRDQEVISKALELGIPMFVGGHRTFRH</sequence>
<dbReference type="UniPathway" id="UPA00074">
    <property type="reaction ID" value="UER00133"/>
</dbReference>
<evidence type="ECO:0000256" key="4">
    <source>
        <dbReference type="ARBA" id="ARBA00022679"/>
    </source>
</evidence>
<dbReference type="EC" id="2.1.2.3" evidence="8"/>
<dbReference type="Gene3D" id="3.40.50.1380">
    <property type="entry name" value="Methylglyoxal synthase-like domain"/>
    <property type="match status" value="1"/>
</dbReference>
<dbReference type="HAMAP" id="MF_00139">
    <property type="entry name" value="PurH"/>
    <property type="match status" value="1"/>
</dbReference>
<dbReference type="PIRSF" id="PIRSF000414">
    <property type="entry name" value="AICARFT_IMPCHas"/>
    <property type="match status" value="1"/>
</dbReference>
<dbReference type="eggNOG" id="COG0138">
    <property type="taxonomic scope" value="Bacteria"/>
</dbReference>
<dbReference type="GO" id="GO:0005829">
    <property type="term" value="C:cytosol"/>
    <property type="evidence" value="ECO:0007669"/>
    <property type="project" value="TreeGrafter"/>
</dbReference>
<dbReference type="HOGENOM" id="CLU_016316_5_2_0"/>
<name>H0US75_9BACT</name>
<dbReference type="SUPFAM" id="SSF52335">
    <property type="entry name" value="Methylglyoxal synthase-like"/>
    <property type="match status" value="1"/>
</dbReference>
<evidence type="ECO:0000313" key="10">
    <source>
        <dbReference type="EMBL" id="EHM10164.1"/>
    </source>
</evidence>
<dbReference type="InterPro" id="IPR036914">
    <property type="entry name" value="MGS-like_dom_sf"/>
</dbReference>
<dbReference type="STRING" id="926567.TheveDRAFT_1036"/>
<dbReference type="Gene3D" id="3.40.140.20">
    <property type="match status" value="2"/>
</dbReference>
<dbReference type="OrthoDB" id="9802065at2"/>
<keyword evidence="6 8" id="KW-0378">Hydrolase</keyword>
<evidence type="ECO:0000259" key="9">
    <source>
        <dbReference type="PROSITE" id="PS51855"/>
    </source>
</evidence>
<organism evidence="10 11">
    <name type="scientific">Thermanaerovibrio velox DSM 12556</name>
    <dbReference type="NCBI Taxonomy" id="926567"/>
    <lineage>
        <taxon>Bacteria</taxon>
        <taxon>Thermotogati</taxon>
        <taxon>Synergistota</taxon>
        <taxon>Synergistia</taxon>
        <taxon>Synergistales</taxon>
        <taxon>Synergistaceae</taxon>
        <taxon>Thermanaerovibrio</taxon>
    </lineage>
</organism>
<dbReference type="Pfam" id="PF01808">
    <property type="entry name" value="AICARFT_IMPCHas"/>
    <property type="match status" value="1"/>
</dbReference>
<dbReference type="SMART" id="SM00798">
    <property type="entry name" value="AICARFT_IMPCHas"/>
    <property type="match status" value="1"/>
</dbReference>
<dbReference type="EMBL" id="CM001377">
    <property type="protein sequence ID" value="EHM10164.1"/>
    <property type="molecule type" value="Genomic_DNA"/>
</dbReference>
<keyword evidence="7 8" id="KW-0511">Multifunctional enzyme</keyword>
<dbReference type="SUPFAM" id="SSF53927">
    <property type="entry name" value="Cytidine deaminase-like"/>
    <property type="match status" value="1"/>
</dbReference>
<keyword evidence="4 8" id="KW-0808">Transferase</keyword>
<comment type="catalytic activity">
    <reaction evidence="8">
        <text>IMP + H2O = 5-formamido-1-(5-phospho-D-ribosyl)imidazole-4-carboxamide</text>
        <dbReference type="Rhea" id="RHEA:18445"/>
        <dbReference type="ChEBI" id="CHEBI:15377"/>
        <dbReference type="ChEBI" id="CHEBI:58053"/>
        <dbReference type="ChEBI" id="CHEBI:58467"/>
        <dbReference type="EC" id="3.5.4.10"/>
    </reaction>
</comment>
<dbReference type="Pfam" id="PF02142">
    <property type="entry name" value="MGS"/>
    <property type="match status" value="1"/>
</dbReference>
<evidence type="ECO:0000256" key="6">
    <source>
        <dbReference type="ARBA" id="ARBA00022801"/>
    </source>
</evidence>
<evidence type="ECO:0000256" key="7">
    <source>
        <dbReference type="ARBA" id="ARBA00023268"/>
    </source>
</evidence>
<dbReference type="NCBIfam" id="NF002049">
    <property type="entry name" value="PRK00881.1"/>
    <property type="match status" value="1"/>
</dbReference>
<comment type="pathway">
    <text evidence="2 8">Purine metabolism; IMP biosynthesis via de novo pathway; 5-formamido-1-(5-phospho-D-ribosyl)imidazole-4-carboxamide from 5-amino-1-(5-phospho-D-ribosyl)imidazole-4-carboxamide (10-formyl THF route): step 1/1.</text>
</comment>
<dbReference type="InterPro" id="IPR016193">
    <property type="entry name" value="Cytidine_deaminase-like"/>
</dbReference>
<comment type="pathway">
    <text evidence="1 8">Purine metabolism; IMP biosynthesis via de novo pathway; IMP from 5-formamido-1-(5-phospho-D-ribosyl)imidazole-4-carboxamide: step 1/1.</text>
</comment>